<dbReference type="Proteomes" id="UP000218263">
    <property type="component" value="Chromosome"/>
</dbReference>
<dbReference type="RefSeq" id="WP_096350114.1">
    <property type="nucleotide sequence ID" value="NZ_AP017313.1"/>
</dbReference>
<dbReference type="OrthoDB" id="798947at2"/>
<evidence type="ECO:0000313" key="2">
    <source>
        <dbReference type="Proteomes" id="UP000218263"/>
    </source>
</evidence>
<dbReference type="AlphaFoldDB" id="A0A125T2D0"/>
<evidence type="ECO:0000313" key="1">
    <source>
        <dbReference type="EMBL" id="BAU52840.1"/>
    </source>
</evidence>
<keyword evidence="2" id="KW-1185">Reference proteome</keyword>
<name>A0A125T2D0_9SPHI</name>
<proteinExistence type="predicted"/>
<dbReference type="KEGG" id="mgot:MgSA37_01004"/>
<organism evidence="1 2">
    <name type="scientific">Mucilaginibacter gotjawali</name>
    <dbReference type="NCBI Taxonomy" id="1550579"/>
    <lineage>
        <taxon>Bacteria</taxon>
        <taxon>Pseudomonadati</taxon>
        <taxon>Bacteroidota</taxon>
        <taxon>Sphingobacteriia</taxon>
        <taxon>Sphingobacteriales</taxon>
        <taxon>Sphingobacteriaceae</taxon>
        <taxon>Mucilaginibacter</taxon>
    </lineage>
</organism>
<dbReference type="EMBL" id="AP017313">
    <property type="protein sequence ID" value="BAU52840.1"/>
    <property type="molecule type" value="Genomic_DNA"/>
</dbReference>
<reference evidence="1 2" key="1">
    <citation type="submission" date="2015-12" db="EMBL/GenBank/DDBJ databases">
        <title>Genome sequence of Mucilaginibacter gotjawali.</title>
        <authorList>
            <person name="Lee J.S."/>
            <person name="Lee K.C."/>
            <person name="Kim K.K."/>
            <person name="Lee B.W."/>
        </authorList>
    </citation>
    <scope>NUCLEOTIDE SEQUENCE [LARGE SCALE GENOMIC DNA]</scope>
    <source>
        <strain evidence="1 2">SA3-7</strain>
    </source>
</reference>
<gene>
    <name evidence="1" type="ORF">MgSA37_01004</name>
</gene>
<accession>A0A125T2D0</accession>
<protein>
    <submittedName>
        <fullName evidence="1">Uncharacterized protein</fullName>
    </submittedName>
</protein>
<sequence>MTTITIQVPGKAKNKLSAFVKELGGEVISVSSEREQAKKAKLLDEIRQGLKEAKEIHEGKAKGYSMSDLFDGK</sequence>